<comment type="caution">
    <text evidence="1">The sequence shown here is derived from an EMBL/GenBank/DDBJ whole genome shotgun (WGS) entry which is preliminary data.</text>
</comment>
<accession>A0A2N0RS18</accession>
<dbReference type="VEuPathDB" id="FungiDB:RhiirA1_441904"/>
<protein>
    <recommendedName>
        <fullName evidence="3">HTH myb-type domain-containing protein</fullName>
    </recommendedName>
</protein>
<evidence type="ECO:0000313" key="1">
    <source>
        <dbReference type="EMBL" id="PKC66108.1"/>
    </source>
</evidence>
<dbReference type="AlphaFoldDB" id="A0A2N0RS18"/>
<sequence length="165" mass="20002">MASFNGHFTLIAIDSDMLITYYMEQFKSYRDRYSRVSRFVPNYIGSQICCRWKNYLDPRLCKSPLTDEEKDFIVSRAHVYKASDTILWKCIIHDLEKEFGRTHSENKVRNFWHPNKRYYINKYVKIVEQNKEGKEALKNNGIEKLTVLEPRIEHKFREAYRMRPY</sequence>
<evidence type="ECO:0008006" key="3">
    <source>
        <dbReference type="Google" id="ProtNLM"/>
    </source>
</evidence>
<organism evidence="1 2">
    <name type="scientific">Rhizophagus irregularis</name>
    <dbReference type="NCBI Taxonomy" id="588596"/>
    <lineage>
        <taxon>Eukaryota</taxon>
        <taxon>Fungi</taxon>
        <taxon>Fungi incertae sedis</taxon>
        <taxon>Mucoromycota</taxon>
        <taxon>Glomeromycotina</taxon>
        <taxon>Glomeromycetes</taxon>
        <taxon>Glomerales</taxon>
        <taxon>Glomeraceae</taxon>
        <taxon>Rhizophagus</taxon>
    </lineage>
</organism>
<proteinExistence type="predicted"/>
<reference evidence="1 2" key="1">
    <citation type="submission" date="2017-10" db="EMBL/GenBank/DDBJ databases">
        <title>Extensive intraspecific genome diversity in a model arbuscular mycorrhizal fungus.</title>
        <authorList>
            <person name="Chen E.C.H."/>
            <person name="Morin E."/>
            <person name="Baudet D."/>
            <person name="Noel J."/>
            <person name="Ndikumana S."/>
            <person name="Charron P."/>
            <person name="St-Onge C."/>
            <person name="Giorgi J."/>
            <person name="Grigoriev I.V."/>
            <person name="Roux C."/>
            <person name="Martin F.M."/>
            <person name="Corradi N."/>
        </authorList>
    </citation>
    <scope>NUCLEOTIDE SEQUENCE [LARGE SCALE GENOMIC DNA]</scope>
    <source>
        <strain evidence="1 2">A1</strain>
    </source>
</reference>
<reference evidence="1 2" key="2">
    <citation type="submission" date="2017-10" db="EMBL/GenBank/DDBJ databases">
        <title>Genome analyses suggest a sexual origin of heterokaryosis in a supposedly ancient asexual fungus.</title>
        <authorList>
            <person name="Corradi N."/>
            <person name="Sedzielewska K."/>
            <person name="Noel J."/>
            <person name="Charron P."/>
            <person name="Farinelli L."/>
            <person name="Marton T."/>
            <person name="Kruger M."/>
            <person name="Pelin A."/>
            <person name="Brachmann A."/>
            <person name="Corradi N."/>
        </authorList>
    </citation>
    <scope>NUCLEOTIDE SEQUENCE [LARGE SCALE GENOMIC DNA]</scope>
    <source>
        <strain evidence="1 2">A1</strain>
    </source>
</reference>
<name>A0A2N0RS18_9GLOM</name>
<dbReference type="InterPro" id="IPR009057">
    <property type="entry name" value="Homeodomain-like_sf"/>
</dbReference>
<dbReference type="Proteomes" id="UP000232688">
    <property type="component" value="Unassembled WGS sequence"/>
</dbReference>
<dbReference type="SUPFAM" id="SSF46689">
    <property type="entry name" value="Homeodomain-like"/>
    <property type="match status" value="1"/>
</dbReference>
<dbReference type="EMBL" id="LLXH01000487">
    <property type="protein sequence ID" value="PKC66108.1"/>
    <property type="molecule type" value="Genomic_DNA"/>
</dbReference>
<gene>
    <name evidence="1" type="ORF">RhiirA1_441904</name>
</gene>
<dbReference type="VEuPathDB" id="FungiDB:FUN_011813"/>
<evidence type="ECO:0000313" key="2">
    <source>
        <dbReference type="Proteomes" id="UP000232688"/>
    </source>
</evidence>
<dbReference type="VEuPathDB" id="FungiDB:RhiirFUN_016618"/>